<dbReference type="InterPro" id="IPR009003">
    <property type="entry name" value="Peptidase_S1_PA"/>
</dbReference>
<feature type="non-terminal residue" evidence="11">
    <location>
        <position position="1"/>
    </location>
</feature>
<dbReference type="InterPro" id="IPR043504">
    <property type="entry name" value="Peptidase_S1_PA_chymotrypsin"/>
</dbReference>
<evidence type="ECO:0000313" key="11">
    <source>
        <dbReference type="EMBL" id="KAK8372519.1"/>
    </source>
</evidence>
<dbReference type="Pfam" id="PF00089">
    <property type="entry name" value="Trypsin"/>
    <property type="match status" value="1"/>
</dbReference>
<dbReference type="InterPro" id="IPR033116">
    <property type="entry name" value="TRYPSIN_SER"/>
</dbReference>
<evidence type="ECO:0000256" key="4">
    <source>
        <dbReference type="ARBA" id="ARBA00022801"/>
    </source>
</evidence>
<evidence type="ECO:0000256" key="6">
    <source>
        <dbReference type="ARBA" id="ARBA00023157"/>
    </source>
</evidence>
<evidence type="ECO:0000256" key="2">
    <source>
        <dbReference type="ARBA" id="ARBA00022525"/>
    </source>
</evidence>
<dbReference type="Pfam" id="PF02221">
    <property type="entry name" value="E1_DerP2_DerF2"/>
    <property type="match status" value="1"/>
</dbReference>
<evidence type="ECO:0000256" key="3">
    <source>
        <dbReference type="ARBA" id="ARBA00022670"/>
    </source>
</evidence>
<dbReference type="PANTHER" id="PTHR24264">
    <property type="entry name" value="TRYPSIN-RELATED"/>
    <property type="match status" value="1"/>
</dbReference>
<organism evidence="11 12">
    <name type="scientific">Scylla paramamosain</name>
    <name type="common">Mud crab</name>
    <dbReference type="NCBI Taxonomy" id="85552"/>
    <lineage>
        <taxon>Eukaryota</taxon>
        <taxon>Metazoa</taxon>
        <taxon>Ecdysozoa</taxon>
        <taxon>Arthropoda</taxon>
        <taxon>Crustacea</taxon>
        <taxon>Multicrustacea</taxon>
        <taxon>Malacostraca</taxon>
        <taxon>Eumalacostraca</taxon>
        <taxon>Eucarida</taxon>
        <taxon>Decapoda</taxon>
        <taxon>Pleocyemata</taxon>
        <taxon>Brachyura</taxon>
        <taxon>Eubrachyura</taxon>
        <taxon>Portunoidea</taxon>
        <taxon>Portunidae</taxon>
        <taxon>Portuninae</taxon>
        <taxon>Scylla</taxon>
    </lineage>
</organism>
<evidence type="ECO:0000256" key="7">
    <source>
        <dbReference type="ARBA" id="ARBA00024195"/>
    </source>
</evidence>
<dbReference type="Gene3D" id="2.40.10.10">
    <property type="entry name" value="Trypsin-like serine proteases"/>
    <property type="match status" value="1"/>
</dbReference>
<dbReference type="InterPro" id="IPR018114">
    <property type="entry name" value="TRYPSIN_HIS"/>
</dbReference>
<dbReference type="InterPro" id="IPR050127">
    <property type="entry name" value="Serine_Proteases_S1"/>
</dbReference>
<dbReference type="PRINTS" id="PR00722">
    <property type="entry name" value="CHYMOTRYPSIN"/>
</dbReference>
<dbReference type="Proteomes" id="UP001487740">
    <property type="component" value="Unassembled WGS sequence"/>
</dbReference>
<evidence type="ECO:0000313" key="12">
    <source>
        <dbReference type="Proteomes" id="UP001487740"/>
    </source>
</evidence>
<feature type="compositionally biased region" description="Basic and acidic residues" evidence="9">
    <location>
        <begin position="317"/>
        <end position="335"/>
    </location>
</feature>
<dbReference type="GO" id="GO:0004252">
    <property type="term" value="F:serine-type endopeptidase activity"/>
    <property type="evidence" value="ECO:0007669"/>
    <property type="project" value="InterPro"/>
</dbReference>
<comment type="subcellular location">
    <subcellularLocation>
        <location evidence="1">Secreted</location>
    </subcellularLocation>
</comment>
<evidence type="ECO:0000256" key="5">
    <source>
        <dbReference type="ARBA" id="ARBA00022825"/>
    </source>
</evidence>
<dbReference type="AlphaFoldDB" id="A0AAW0SC32"/>
<dbReference type="PROSITE" id="PS50240">
    <property type="entry name" value="TRYPSIN_DOM"/>
    <property type="match status" value="1"/>
</dbReference>
<reference evidence="11 12" key="1">
    <citation type="submission" date="2023-03" db="EMBL/GenBank/DDBJ databases">
        <title>High-quality genome of Scylla paramamosain provides insights in environmental adaptation.</title>
        <authorList>
            <person name="Zhang L."/>
        </authorList>
    </citation>
    <scope>NUCLEOTIDE SEQUENCE [LARGE SCALE GENOMIC DNA]</scope>
    <source>
        <strain evidence="11">LZ_2023a</strain>
        <tissue evidence="11">Muscle</tissue>
    </source>
</reference>
<evidence type="ECO:0000259" key="10">
    <source>
        <dbReference type="PROSITE" id="PS50240"/>
    </source>
</evidence>
<sequence>EPVGRLKSDIYAWVRLPYGPQESIRVAVPGEEKQPLCAYLSPPCPLPPASPATVTKSLTIPVQARMAVGNRVGVEFRVTDEAGRVMTCFHAPVIVEGRIVGGSVAGRGSWAWVVGLRALWGGPIRCGGALITSRHVLTAAHCLPTPTLLPWVLRVVLGAHTHEEGVEIGITLISVHPDFGKMAKFDSDLAVLTLTSDISLDSSVKLPCVSSFTPPTGSQGLVFGWGRTGYYSLLSRTLRKATVQVLSREKCKKYEDEFTSTMVCAGGRGRDACVGDSGGPLVVDVGGVWVVVGVVAYGRGCGSEEFPGAYTNAAPRTRQDSPHQGAHQERSHEAPQRPQGEF</sequence>
<keyword evidence="4 8" id="KW-0378">Hydrolase</keyword>
<keyword evidence="6" id="KW-1015">Disulfide bond</keyword>
<feature type="region of interest" description="Disordered" evidence="9">
    <location>
        <begin position="308"/>
        <end position="342"/>
    </location>
</feature>
<keyword evidence="3 8" id="KW-0645">Protease</keyword>
<dbReference type="SMART" id="SM00020">
    <property type="entry name" value="Tryp_SPc"/>
    <property type="match status" value="1"/>
</dbReference>
<dbReference type="FunFam" id="2.40.10.10:FF:000002">
    <property type="entry name" value="Transmembrane protease serine"/>
    <property type="match status" value="1"/>
</dbReference>
<dbReference type="PANTHER" id="PTHR24264:SF65">
    <property type="entry name" value="SRCR DOMAIN-CONTAINING PROTEIN"/>
    <property type="match status" value="1"/>
</dbReference>
<keyword evidence="12" id="KW-1185">Reference proteome</keyword>
<keyword evidence="2" id="KW-0964">Secreted</keyword>
<dbReference type="PROSITE" id="PS00134">
    <property type="entry name" value="TRYPSIN_HIS"/>
    <property type="match status" value="1"/>
</dbReference>
<evidence type="ECO:0000256" key="9">
    <source>
        <dbReference type="SAM" id="MobiDB-lite"/>
    </source>
</evidence>
<evidence type="ECO:0000256" key="8">
    <source>
        <dbReference type="RuleBase" id="RU363034"/>
    </source>
</evidence>
<gene>
    <name evidence="11" type="ORF">O3P69_018990</name>
</gene>
<dbReference type="SUPFAM" id="SSF50494">
    <property type="entry name" value="Trypsin-like serine proteases"/>
    <property type="match status" value="1"/>
</dbReference>
<comment type="similarity">
    <text evidence="7">Belongs to the peptidase S1 family. CLIP subfamily.</text>
</comment>
<protein>
    <recommendedName>
        <fullName evidence="10">Peptidase S1 domain-containing protein</fullName>
    </recommendedName>
</protein>
<dbReference type="EMBL" id="JARAKH010001847">
    <property type="protein sequence ID" value="KAK8372519.1"/>
    <property type="molecule type" value="Genomic_DNA"/>
</dbReference>
<feature type="domain" description="Peptidase S1" evidence="10">
    <location>
        <begin position="99"/>
        <end position="342"/>
    </location>
</feature>
<evidence type="ECO:0000256" key="1">
    <source>
        <dbReference type="ARBA" id="ARBA00004613"/>
    </source>
</evidence>
<dbReference type="GO" id="GO:0006508">
    <property type="term" value="P:proteolysis"/>
    <property type="evidence" value="ECO:0007669"/>
    <property type="project" value="UniProtKB-KW"/>
</dbReference>
<dbReference type="InterPro" id="IPR001254">
    <property type="entry name" value="Trypsin_dom"/>
</dbReference>
<keyword evidence="5 8" id="KW-0720">Serine protease</keyword>
<name>A0AAW0SC32_SCYPA</name>
<dbReference type="InterPro" id="IPR003172">
    <property type="entry name" value="ML_dom"/>
</dbReference>
<dbReference type="CDD" id="cd00190">
    <property type="entry name" value="Tryp_SPc"/>
    <property type="match status" value="1"/>
</dbReference>
<proteinExistence type="inferred from homology"/>
<dbReference type="InterPro" id="IPR001314">
    <property type="entry name" value="Peptidase_S1A"/>
</dbReference>
<comment type="caution">
    <text evidence="11">The sequence shown here is derived from an EMBL/GenBank/DDBJ whole genome shotgun (WGS) entry which is preliminary data.</text>
</comment>
<dbReference type="PROSITE" id="PS00135">
    <property type="entry name" value="TRYPSIN_SER"/>
    <property type="match status" value="1"/>
</dbReference>
<dbReference type="GO" id="GO:0005615">
    <property type="term" value="C:extracellular space"/>
    <property type="evidence" value="ECO:0007669"/>
    <property type="project" value="TreeGrafter"/>
</dbReference>
<dbReference type="Gene3D" id="2.60.40.770">
    <property type="match status" value="1"/>
</dbReference>
<accession>A0AAW0SC32</accession>